<evidence type="ECO:0008006" key="4">
    <source>
        <dbReference type="Google" id="ProtNLM"/>
    </source>
</evidence>
<dbReference type="Proteomes" id="UP000007304">
    <property type="component" value="Unassembled WGS sequence"/>
</dbReference>
<dbReference type="InParanoid" id="H6C8U1"/>
<dbReference type="HOGENOM" id="CLU_1562882_0_0_1"/>
<protein>
    <recommendedName>
        <fullName evidence="4">Ras family, other</fullName>
    </recommendedName>
</protein>
<dbReference type="InterPro" id="IPR027417">
    <property type="entry name" value="P-loop_NTPase"/>
</dbReference>
<dbReference type="GO" id="GO:0005525">
    <property type="term" value="F:GTP binding"/>
    <property type="evidence" value="ECO:0007669"/>
    <property type="project" value="InterPro"/>
</dbReference>
<evidence type="ECO:0000313" key="2">
    <source>
        <dbReference type="EMBL" id="EHY60518.1"/>
    </source>
</evidence>
<dbReference type="AlphaFoldDB" id="H6C8U1"/>
<dbReference type="STRING" id="858893.H6C8U1"/>
<accession>H6C8U1</accession>
<dbReference type="Pfam" id="PF00071">
    <property type="entry name" value="Ras"/>
    <property type="match status" value="1"/>
</dbReference>
<dbReference type="EMBL" id="JH226136">
    <property type="protein sequence ID" value="EHY60518.1"/>
    <property type="molecule type" value="Genomic_DNA"/>
</dbReference>
<dbReference type="GO" id="GO:0003924">
    <property type="term" value="F:GTPase activity"/>
    <property type="evidence" value="ECO:0007669"/>
    <property type="project" value="InterPro"/>
</dbReference>
<keyword evidence="1" id="KW-0547">Nucleotide-binding</keyword>
<name>H6C8U1_EXODN</name>
<dbReference type="SUPFAM" id="SSF52540">
    <property type="entry name" value="P-loop containing nucleoside triphosphate hydrolases"/>
    <property type="match status" value="1"/>
</dbReference>
<evidence type="ECO:0000313" key="3">
    <source>
        <dbReference type="Proteomes" id="UP000007304"/>
    </source>
</evidence>
<sequence length="171" mass="19675">MDIYRVNVPMHQKVVNVSVIDAGDKIPKDFNDVDAVLMAFSTVSQDSFAKIKLWSSLMHSFREQEKPMALVGTKMDLDPQLVSYEDGFTLSQEVGACYFHLSTSNYGKVRDVFNFLLQRRLLPEMQPPMLAQRQSQGTTQQTSILNIRGWLWPFFPTCGWPRKTESKAWYS</sequence>
<dbReference type="RefSeq" id="XP_009160979.1">
    <property type="nucleotide sequence ID" value="XM_009162731.1"/>
</dbReference>
<proteinExistence type="predicted"/>
<organism evidence="2 3">
    <name type="scientific">Exophiala dermatitidis (strain ATCC 34100 / CBS 525.76 / NIH/UT8656)</name>
    <name type="common">Black yeast</name>
    <name type="synonym">Wangiella dermatitidis</name>
    <dbReference type="NCBI Taxonomy" id="858893"/>
    <lineage>
        <taxon>Eukaryota</taxon>
        <taxon>Fungi</taxon>
        <taxon>Dikarya</taxon>
        <taxon>Ascomycota</taxon>
        <taxon>Pezizomycotina</taxon>
        <taxon>Eurotiomycetes</taxon>
        <taxon>Chaetothyriomycetidae</taxon>
        <taxon>Chaetothyriales</taxon>
        <taxon>Herpotrichiellaceae</taxon>
        <taxon>Exophiala</taxon>
    </lineage>
</organism>
<reference evidence="2" key="1">
    <citation type="submission" date="2011-07" db="EMBL/GenBank/DDBJ databases">
        <title>The Genome Sequence of Exophiala (Wangiella) dermatitidis NIH/UT8656.</title>
        <authorList>
            <consortium name="The Broad Institute Genome Sequencing Platform"/>
            <person name="Cuomo C."/>
            <person name="Wang Z."/>
            <person name="Hunicke-Smith S."/>
            <person name="Szanislo P.J."/>
            <person name="Earl A."/>
            <person name="Young S.K."/>
            <person name="Zeng Q."/>
            <person name="Gargeya S."/>
            <person name="Fitzgerald M."/>
            <person name="Haas B."/>
            <person name="Abouelleil A."/>
            <person name="Alvarado L."/>
            <person name="Arachchi H.M."/>
            <person name="Berlin A."/>
            <person name="Brown A."/>
            <person name="Chapman S.B."/>
            <person name="Chen Z."/>
            <person name="Dunbar C."/>
            <person name="Freedman E."/>
            <person name="Gearin G."/>
            <person name="Gellesch M."/>
            <person name="Goldberg J."/>
            <person name="Griggs A."/>
            <person name="Gujja S."/>
            <person name="Heiman D."/>
            <person name="Howarth C."/>
            <person name="Larson L."/>
            <person name="Lui A."/>
            <person name="MacDonald P.J.P."/>
            <person name="Montmayeur A."/>
            <person name="Murphy C."/>
            <person name="Neiman D."/>
            <person name="Pearson M."/>
            <person name="Priest M."/>
            <person name="Roberts A."/>
            <person name="Saif S."/>
            <person name="Shea T."/>
            <person name="Shenoy N."/>
            <person name="Sisk P."/>
            <person name="Stolte C."/>
            <person name="Sykes S."/>
            <person name="Wortman J."/>
            <person name="Nusbaum C."/>
            <person name="Birren B."/>
        </authorList>
    </citation>
    <scope>NUCLEOTIDE SEQUENCE</scope>
    <source>
        <strain evidence="2">NIH/UT8656</strain>
    </source>
</reference>
<gene>
    <name evidence="2" type="ORF">HMPREF1120_08474</name>
</gene>
<evidence type="ECO:0000256" key="1">
    <source>
        <dbReference type="ARBA" id="ARBA00022741"/>
    </source>
</evidence>
<dbReference type="InterPro" id="IPR001806">
    <property type="entry name" value="Small_GTPase"/>
</dbReference>
<dbReference type="PANTHER" id="PTHR47978">
    <property type="match status" value="1"/>
</dbReference>
<dbReference type="VEuPathDB" id="FungiDB:HMPREF1120_08474"/>
<dbReference type="GeneID" id="20313113"/>
<keyword evidence="3" id="KW-1185">Reference proteome</keyword>
<dbReference type="Gene3D" id="3.40.50.300">
    <property type="entry name" value="P-loop containing nucleotide triphosphate hydrolases"/>
    <property type="match status" value="1"/>
</dbReference>